<evidence type="ECO:0000313" key="3">
    <source>
        <dbReference type="Proteomes" id="UP001188597"/>
    </source>
</evidence>
<evidence type="ECO:0000313" key="2">
    <source>
        <dbReference type="EMBL" id="KAK3016988.1"/>
    </source>
</evidence>
<sequence>MAQDFGKRLNEMDKDVGFRYFWVFVRHPRWRVSELPWQQWTLVCEVVVEAGKQRLDKWNLMGRLGNVARGLITQCAAWMRPDIIYVKRPVYQCRFEPQDEFFKGMEPLLDPETEGEFMFELEDDDGRVGCVLISGFEKLSDEKKSKCLEFLLLNHPVPLLHPYTKEWKAKLEEMELGCDAPDDDEDDRVGGPGDIQITDWIEDDGDEEDENDEDDDQDDVVLDAEDIGDNEVDTEDDDMMMMRTRRIHLQMRMRNTGTRSLRRQ</sequence>
<comment type="caution">
    <text evidence="2">The sequence shown here is derived from an EMBL/GenBank/DDBJ whole genome shotgun (WGS) entry which is preliminary data.</text>
</comment>
<dbReference type="EMBL" id="JAVXUP010001033">
    <property type="protein sequence ID" value="KAK3016988.1"/>
    <property type="molecule type" value="Genomic_DNA"/>
</dbReference>
<protein>
    <submittedName>
        <fullName evidence="2">Uncharacterized protein</fullName>
    </submittedName>
</protein>
<dbReference type="Proteomes" id="UP001188597">
    <property type="component" value="Unassembled WGS sequence"/>
</dbReference>
<dbReference type="PANTHER" id="PTHR37911">
    <property type="entry name" value="OSJNBA0067K08.20 PROTEIN"/>
    <property type="match status" value="1"/>
</dbReference>
<reference evidence="2" key="1">
    <citation type="submission" date="2022-12" db="EMBL/GenBank/DDBJ databases">
        <title>Draft genome assemblies for two species of Escallonia (Escalloniales).</title>
        <authorList>
            <person name="Chanderbali A."/>
            <person name="Dervinis C."/>
            <person name="Anghel I."/>
            <person name="Soltis D."/>
            <person name="Soltis P."/>
            <person name="Zapata F."/>
        </authorList>
    </citation>
    <scope>NUCLEOTIDE SEQUENCE</scope>
    <source>
        <strain evidence="2">UCBG64.0493</strain>
        <tissue evidence="2">Leaf</tissue>
    </source>
</reference>
<organism evidence="2 3">
    <name type="scientific">Escallonia herrerae</name>
    <dbReference type="NCBI Taxonomy" id="1293975"/>
    <lineage>
        <taxon>Eukaryota</taxon>
        <taxon>Viridiplantae</taxon>
        <taxon>Streptophyta</taxon>
        <taxon>Embryophyta</taxon>
        <taxon>Tracheophyta</taxon>
        <taxon>Spermatophyta</taxon>
        <taxon>Magnoliopsida</taxon>
        <taxon>eudicotyledons</taxon>
        <taxon>Gunneridae</taxon>
        <taxon>Pentapetalae</taxon>
        <taxon>asterids</taxon>
        <taxon>campanulids</taxon>
        <taxon>Escalloniales</taxon>
        <taxon>Escalloniaceae</taxon>
        <taxon>Escallonia</taxon>
    </lineage>
</organism>
<dbReference type="PANTHER" id="PTHR37911:SF1">
    <property type="entry name" value="OS04G0497900 PROTEIN"/>
    <property type="match status" value="1"/>
</dbReference>
<name>A0AA88W053_9ASTE</name>
<proteinExistence type="predicted"/>
<gene>
    <name evidence="2" type="ORF">RJ639_005353</name>
</gene>
<keyword evidence="3" id="KW-1185">Reference proteome</keyword>
<feature type="compositionally biased region" description="Acidic residues" evidence="1">
    <location>
        <begin position="200"/>
        <end position="238"/>
    </location>
</feature>
<accession>A0AA88W053</accession>
<feature type="compositionally biased region" description="Acidic residues" evidence="1">
    <location>
        <begin position="178"/>
        <end position="187"/>
    </location>
</feature>
<evidence type="ECO:0000256" key="1">
    <source>
        <dbReference type="SAM" id="MobiDB-lite"/>
    </source>
</evidence>
<dbReference type="AlphaFoldDB" id="A0AA88W053"/>
<feature type="region of interest" description="Disordered" evidence="1">
    <location>
        <begin position="178"/>
        <end position="238"/>
    </location>
</feature>